<keyword evidence="2 5" id="KW-0547">Nucleotide-binding</keyword>
<evidence type="ECO:0000313" key="9">
    <source>
        <dbReference type="Proteomes" id="UP000031599"/>
    </source>
</evidence>
<dbReference type="InterPro" id="IPR011009">
    <property type="entry name" value="Kinase-like_dom_sf"/>
</dbReference>
<feature type="region of interest" description="Disordered" evidence="6">
    <location>
        <begin position="796"/>
        <end position="856"/>
    </location>
</feature>
<organism evidence="8 9">
    <name type="scientific">Enhygromyxa salina</name>
    <dbReference type="NCBI Taxonomy" id="215803"/>
    <lineage>
        <taxon>Bacteria</taxon>
        <taxon>Pseudomonadati</taxon>
        <taxon>Myxococcota</taxon>
        <taxon>Polyangia</taxon>
        <taxon>Nannocystales</taxon>
        <taxon>Nannocystaceae</taxon>
        <taxon>Enhygromyxa</taxon>
    </lineage>
</organism>
<evidence type="ECO:0000313" key="8">
    <source>
        <dbReference type="EMBL" id="KIG12394.1"/>
    </source>
</evidence>
<dbReference type="Gene3D" id="3.30.200.20">
    <property type="entry name" value="Phosphorylase Kinase, domain 1"/>
    <property type="match status" value="2"/>
</dbReference>
<dbReference type="SUPFAM" id="SSF56112">
    <property type="entry name" value="Protein kinase-like (PK-like)"/>
    <property type="match status" value="2"/>
</dbReference>
<proteinExistence type="predicted"/>
<dbReference type="InterPro" id="IPR008271">
    <property type="entry name" value="Ser/Thr_kinase_AS"/>
</dbReference>
<accession>A0A0C1Z3X1</accession>
<keyword evidence="8" id="KW-0723">Serine/threonine-protein kinase</keyword>
<evidence type="ECO:0000256" key="1">
    <source>
        <dbReference type="ARBA" id="ARBA00022679"/>
    </source>
</evidence>
<evidence type="ECO:0000256" key="6">
    <source>
        <dbReference type="SAM" id="MobiDB-lite"/>
    </source>
</evidence>
<dbReference type="PROSITE" id="PS00107">
    <property type="entry name" value="PROTEIN_KINASE_ATP"/>
    <property type="match status" value="1"/>
</dbReference>
<dbReference type="CDD" id="cd14014">
    <property type="entry name" value="STKc_PknB_like"/>
    <property type="match status" value="2"/>
</dbReference>
<feature type="domain" description="Protein kinase" evidence="7">
    <location>
        <begin position="5"/>
        <end position="279"/>
    </location>
</feature>
<evidence type="ECO:0000256" key="4">
    <source>
        <dbReference type="ARBA" id="ARBA00022840"/>
    </source>
</evidence>
<dbReference type="EMBL" id="JMCC02000133">
    <property type="protein sequence ID" value="KIG12394.1"/>
    <property type="molecule type" value="Genomic_DNA"/>
</dbReference>
<protein>
    <submittedName>
        <fullName evidence="8">Serine/threonine protein kinase</fullName>
    </submittedName>
</protein>
<evidence type="ECO:0000256" key="3">
    <source>
        <dbReference type="ARBA" id="ARBA00022777"/>
    </source>
</evidence>
<dbReference type="Gene3D" id="1.10.510.10">
    <property type="entry name" value="Transferase(Phosphotransferase) domain 1"/>
    <property type="match status" value="2"/>
</dbReference>
<feature type="region of interest" description="Disordered" evidence="6">
    <location>
        <begin position="341"/>
        <end position="384"/>
    </location>
</feature>
<dbReference type="PANTHER" id="PTHR43289:SF34">
    <property type="entry name" value="SERINE_THREONINE-PROTEIN KINASE YBDM-RELATED"/>
    <property type="match status" value="1"/>
</dbReference>
<dbReference type="SUPFAM" id="SSF48452">
    <property type="entry name" value="TPR-like"/>
    <property type="match status" value="1"/>
</dbReference>
<dbReference type="PROSITE" id="PS00108">
    <property type="entry name" value="PROTEIN_KINASE_ST"/>
    <property type="match status" value="1"/>
</dbReference>
<dbReference type="InterPro" id="IPR017441">
    <property type="entry name" value="Protein_kinase_ATP_BS"/>
</dbReference>
<dbReference type="PANTHER" id="PTHR43289">
    <property type="entry name" value="MITOGEN-ACTIVATED PROTEIN KINASE KINASE KINASE 20-RELATED"/>
    <property type="match status" value="1"/>
</dbReference>
<name>A0A0C1Z3X1_9BACT</name>
<sequence length="1040" mass="111598">MFGKYVLLRPMARGGMGELFLAAAGETGGFEKLCVVKKVLTELEDGGGVRRRFLDEAKVVVRLNHANLVQVFDAGRVADDYYLSMELVEGKDLRGVWNRCAQLHRRIPVEFATFVVRELCRALEYVHDAMSLDLVHRDISPPNIMVSYHGQIKVTDFGLATHAIKQELTNPGVVFGRYSYLSPEQARGLPADRRTDIYAAGIVLWEMLTGRQLFPADRHQALGASALSELRNPKIKAPSSIVPGIPDGLDEVVVKALAVEREDRFQTAGEFKVALSEVLTRHHPSCDVDRVATFMRDIFAREYRIESQDYASYSREDFSPIRAQASIDESETLSISDAISLASTTPTPKPKPGSSRVQSGELNPTVSDRQQGGTSSIPLDDGDIDELESSKIHTGWDGGPTPAELAEAAAARVDTVVGKRYRVDRLLGVGGMGAVFAATHLALGKTYALKILHEAYGRDPDIIDRFMREARAATQTGHPNIIDVLDIGTMDEGDLYFVMELLDGTDLGTVIRQSGPLAVRRAVHVGRQICRALAAAHEAGIIHRDLKSENIVLIVKGSDPDFVKVLDFGICKHINSINPSQTSPGMVMGSPAYMAPEQAAGAAADVKSDVYALGTILFEMLTGHLPFTGRNAIAVLMKKGSDEAPSVAELRPEVPAPLVEVVARCLDLDLERRPDSMKSLEYELTRAIEGRASAVAAVMGLQLDAEAAASASGSGPQQRALGPPPAEASITEVPAKLVTVHDQAMHAAAAARVAQAAAGSGDKPLQTRQLGYGVLIGVALVALTVLGIWATGLGGGSGSGSASADGQQGASEGGRAGEDASADSAALGDTGSAQDTAGPEADTAGPDTGGQATGNPDDEVAAIVARAEQALAEERWREPLAKSLAFEIHSLSNSDPGHEAIGRLRRGAEQVLGPRARKSAKAKDWEPTAAAYRDLLAIWPEHADARENLLEALRQLAREQRADANFLGLLSTADELLNRDPDMFVALKYRAEALEGLERWSEAVPAYREAMRARPANKDVKKAYRKALRELTAQEHDGDK</sequence>
<keyword evidence="1" id="KW-0808">Transferase</keyword>
<reference evidence="8 9" key="1">
    <citation type="submission" date="2014-12" db="EMBL/GenBank/DDBJ databases">
        <title>Genome assembly of Enhygromyxa salina DSM 15201.</title>
        <authorList>
            <person name="Sharma G."/>
            <person name="Subramanian S."/>
        </authorList>
    </citation>
    <scope>NUCLEOTIDE SEQUENCE [LARGE SCALE GENOMIC DNA]</scope>
    <source>
        <strain evidence="8 9">DSM 15201</strain>
    </source>
</reference>
<dbReference type="Gene3D" id="1.25.40.10">
    <property type="entry name" value="Tetratricopeptide repeat domain"/>
    <property type="match status" value="1"/>
</dbReference>
<evidence type="ECO:0000259" key="7">
    <source>
        <dbReference type="PROSITE" id="PS50011"/>
    </source>
</evidence>
<keyword evidence="3 8" id="KW-0418">Kinase</keyword>
<keyword evidence="4 5" id="KW-0067">ATP-binding</keyword>
<dbReference type="SMART" id="SM00220">
    <property type="entry name" value="S_TKc"/>
    <property type="match status" value="2"/>
</dbReference>
<dbReference type="GO" id="GO:0005524">
    <property type="term" value="F:ATP binding"/>
    <property type="evidence" value="ECO:0007669"/>
    <property type="project" value="UniProtKB-UniRule"/>
</dbReference>
<feature type="compositionally biased region" description="Low complexity" evidence="6">
    <location>
        <begin position="800"/>
        <end position="810"/>
    </location>
</feature>
<feature type="binding site" evidence="5">
    <location>
        <position position="450"/>
    </location>
    <ligand>
        <name>ATP</name>
        <dbReference type="ChEBI" id="CHEBI:30616"/>
    </ligand>
</feature>
<evidence type="ECO:0000256" key="5">
    <source>
        <dbReference type="PROSITE-ProRule" id="PRU10141"/>
    </source>
</evidence>
<comment type="caution">
    <text evidence="8">The sequence shown here is derived from an EMBL/GenBank/DDBJ whole genome shotgun (WGS) entry which is preliminary data.</text>
</comment>
<dbReference type="AlphaFoldDB" id="A0A0C1Z3X1"/>
<dbReference type="InterPro" id="IPR000719">
    <property type="entry name" value="Prot_kinase_dom"/>
</dbReference>
<evidence type="ECO:0000256" key="2">
    <source>
        <dbReference type="ARBA" id="ARBA00022741"/>
    </source>
</evidence>
<feature type="compositionally biased region" description="Polar residues" evidence="6">
    <location>
        <begin position="355"/>
        <end position="377"/>
    </location>
</feature>
<dbReference type="PROSITE" id="PS50011">
    <property type="entry name" value="PROTEIN_KINASE_DOM"/>
    <property type="match status" value="2"/>
</dbReference>
<dbReference type="Pfam" id="PF00069">
    <property type="entry name" value="Pkinase"/>
    <property type="match status" value="2"/>
</dbReference>
<gene>
    <name evidence="8" type="ORF">DB30_01516</name>
</gene>
<dbReference type="InterPro" id="IPR011990">
    <property type="entry name" value="TPR-like_helical_dom_sf"/>
</dbReference>
<feature type="domain" description="Protein kinase" evidence="7">
    <location>
        <begin position="421"/>
        <end position="685"/>
    </location>
</feature>
<dbReference type="GO" id="GO:0004674">
    <property type="term" value="F:protein serine/threonine kinase activity"/>
    <property type="evidence" value="ECO:0007669"/>
    <property type="project" value="UniProtKB-KW"/>
</dbReference>
<dbReference type="Proteomes" id="UP000031599">
    <property type="component" value="Unassembled WGS sequence"/>
</dbReference>